<organism evidence="2 3">
    <name type="scientific">Aeromonas bestiarum</name>
    <dbReference type="NCBI Taxonomy" id="105751"/>
    <lineage>
        <taxon>Bacteria</taxon>
        <taxon>Pseudomonadati</taxon>
        <taxon>Pseudomonadota</taxon>
        <taxon>Gammaproteobacteria</taxon>
        <taxon>Aeromonadales</taxon>
        <taxon>Aeromonadaceae</taxon>
        <taxon>Aeromonas</taxon>
    </lineage>
</organism>
<comment type="caution">
    <text evidence="2">The sequence shown here is derived from an EMBL/GenBank/DDBJ whole genome shotgun (WGS) entry which is preliminary data.</text>
</comment>
<name>A0ABT7Q1J2_9GAMM</name>
<dbReference type="Pfam" id="PF04233">
    <property type="entry name" value="Phage_Mu_F"/>
    <property type="match status" value="1"/>
</dbReference>
<keyword evidence="3" id="KW-1185">Reference proteome</keyword>
<accession>A0ABT7Q1J2</accession>
<reference evidence="2" key="1">
    <citation type="submission" date="2024-05" db="EMBL/GenBank/DDBJ databases">
        <title>WGS of Aeromonas isolates.</title>
        <authorList>
            <person name="Lee H."/>
        </authorList>
    </citation>
    <scope>NUCLEOTIDE SEQUENCE</scope>
    <source>
        <strain evidence="2">SU58-3</strain>
    </source>
</reference>
<proteinExistence type="predicted"/>
<protein>
    <submittedName>
        <fullName evidence="2">Phage head morphogenesis protein</fullName>
    </submittedName>
</protein>
<evidence type="ECO:0000313" key="3">
    <source>
        <dbReference type="Proteomes" id="UP001168107"/>
    </source>
</evidence>
<dbReference type="EMBL" id="JAOPLL010000008">
    <property type="protein sequence ID" value="MDM5073207.1"/>
    <property type="molecule type" value="Genomic_DNA"/>
</dbReference>
<evidence type="ECO:0000259" key="1">
    <source>
        <dbReference type="Pfam" id="PF04233"/>
    </source>
</evidence>
<dbReference type="InterPro" id="IPR006528">
    <property type="entry name" value="Phage_head_morphogenesis_dom"/>
</dbReference>
<sequence>MPEPKTTDFPPQAALDWFKAKGIQPGFDYRDVWLEEQANAFTVAKMLNADLLVEVRALVEQALAEGQTYQQFAAAIKPLLVKSGWWGIQEMDDPATGETKRVQLGSEGRIKTIYRTNMRTARAAGQWQRIERTKRAMPYLVYQLGPAREHRAIHVTWNGITLPVDDPWWQTHMPPNGWGCHCRVRQISKFEYAKLEGTQGYQFAAPTDGTKEWVNTRTGEVETLPKGIEPGWNYNPGKSREQALNADLAAKEQTMRQALSAPL</sequence>
<dbReference type="RefSeq" id="WP_290019180.1">
    <property type="nucleotide sequence ID" value="NZ_JAOPLL010000008.1"/>
</dbReference>
<evidence type="ECO:0000313" key="2">
    <source>
        <dbReference type="EMBL" id="MDM5073207.1"/>
    </source>
</evidence>
<feature type="domain" description="Phage head morphogenesis" evidence="1">
    <location>
        <begin position="54"/>
        <end position="184"/>
    </location>
</feature>
<gene>
    <name evidence="2" type="ORF">OB935_15365</name>
</gene>
<dbReference type="Proteomes" id="UP001168107">
    <property type="component" value="Unassembled WGS sequence"/>
</dbReference>